<keyword evidence="1" id="KW-0472">Membrane</keyword>
<feature type="transmembrane region" description="Helical" evidence="1">
    <location>
        <begin position="112"/>
        <end position="131"/>
    </location>
</feature>
<protein>
    <submittedName>
        <fullName evidence="3">M56 family metallopeptidase</fullName>
    </submittedName>
</protein>
<dbReference type="CDD" id="cd07341">
    <property type="entry name" value="M56_BlaR1_MecR1_like"/>
    <property type="match status" value="1"/>
</dbReference>
<keyword evidence="1" id="KW-0812">Transmembrane</keyword>
<accession>A0A7Y9C824</accession>
<dbReference type="InterPro" id="IPR008756">
    <property type="entry name" value="Peptidase_M56"/>
</dbReference>
<comment type="caution">
    <text evidence="3">The sequence shown here is derived from an EMBL/GenBank/DDBJ whole genome shotgun (WGS) entry which is preliminary data.</text>
</comment>
<dbReference type="PANTHER" id="PTHR34978">
    <property type="entry name" value="POSSIBLE SENSOR-TRANSDUCER PROTEIN BLAR"/>
    <property type="match status" value="1"/>
</dbReference>
<dbReference type="AlphaFoldDB" id="A0A7Y9C824"/>
<organism evidence="3 4">
    <name type="scientific">Flavobacterium agri</name>
    <dbReference type="NCBI Taxonomy" id="2743471"/>
    <lineage>
        <taxon>Bacteria</taxon>
        <taxon>Pseudomonadati</taxon>
        <taxon>Bacteroidota</taxon>
        <taxon>Flavobacteriia</taxon>
        <taxon>Flavobacteriales</taxon>
        <taxon>Flavobacteriaceae</taxon>
        <taxon>Flavobacterium</taxon>
    </lineage>
</organism>
<feature type="transmembrane region" description="Helical" evidence="1">
    <location>
        <begin position="20"/>
        <end position="36"/>
    </location>
</feature>
<dbReference type="PANTHER" id="PTHR34978:SF3">
    <property type="entry name" value="SLR0241 PROTEIN"/>
    <property type="match status" value="1"/>
</dbReference>
<feature type="domain" description="Peptidase M56" evidence="2">
    <location>
        <begin position="94"/>
        <end position="280"/>
    </location>
</feature>
<dbReference type="Proteomes" id="UP000535020">
    <property type="component" value="Unassembled WGS sequence"/>
</dbReference>
<gene>
    <name evidence="3" type="ORF">HZF10_13670</name>
</gene>
<name>A0A7Y9C824_9FLAO</name>
<keyword evidence="1" id="KW-1133">Transmembrane helix</keyword>
<dbReference type="EMBL" id="JACBJI010000006">
    <property type="protein sequence ID" value="NYA71972.1"/>
    <property type="molecule type" value="Genomic_DNA"/>
</dbReference>
<evidence type="ECO:0000259" key="2">
    <source>
        <dbReference type="Pfam" id="PF05569"/>
    </source>
</evidence>
<dbReference type="RefSeq" id="WP_176006782.1">
    <property type="nucleotide sequence ID" value="NZ_JABWMI010000015.1"/>
</dbReference>
<dbReference type="Gene3D" id="3.30.2010.10">
    <property type="entry name" value="Metalloproteases ('zincins'), catalytic domain"/>
    <property type="match status" value="1"/>
</dbReference>
<dbReference type="InterPro" id="IPR052173">
    <property type="entry name" value="Beta-lactam_resp_regulator"/>
</dbReference>
<reference evidence="3 4" key="1">
    <citation type="submission" date="2020-07" db="EMBL/GenBank/DDBJ databases">
        <authorList>
            <person name="Sun Q."/>
        </authorList>
    </citation>
    <scope>NUCLEOTIDE SEQUENCE [LARGE SCALE GENOMIC DNA]</scope>
    <source>
        <strain evidence="3 4">MAH-1</strain>
    </source>
</reference>
<evidence type="ECO:0000256" key="1">
    <source>
        <dbReference type="SAM" id="Phobius"/>
    </source>
</evidence>
<proteinExistence type="predicted"/>
<feature type="transmembrane region" description="Helical" evidence="1">
    <location>
        <begin position="176"/>
        <end position="201"/>
    </location>
</feature>
<dbReference type="Pfam" id="PF05569">
    <property type="entry name" value="Peptidase_M56"/>
    <property type="match status" value="1"/>
</dbReference>
<evidence type="ECO:0000313" key="4">
    <source>
        <dbReference type="Proteomes" id="UP000535020"/>
    </source>
</evidence>
<feature type="transmembrane region" description="Helical" evidence="1">
    <location>
        <begin position="48"/>
        <end position="66"/>
    </location>
</feature>
<sequence>MTFPIENLMHAVSWTLVHSLWQGLLLAVGGWVLLVFTKKSSAKVRYDLFCSLLCLFVLGTILTFVWQMGLLSDGQVIPILSEPTSQTPNPFSGQVFTADMLQTTIGFINRNVFWIAVVWFGIFCIKCFGVFREFGALQRLRHYRTNTVPEYWSDRLEVFKTQIGIKQTILFLESGLTLVPCVIGFLRPVILVPIGLLASLPEDQVNAILLHELAHIKRRDFFMNLVQTFVDTLFFFNPAVFWLSSLIREERENCCDDLALSVSGDSPSLVRALLSVSERQQAGALYAAFIGRKTSILKRAQRILGVRTSMISTWEKSILTVSILCFAIGVVACTTDSERPAEQAEKVKNLPDDFKVYDATFRQNLISEGIIRDTVGLSYHLSEEDFVVNGKAQSAAMHHKFKSKFLIYKNMTATWYNWKFD</sequence>
<evidence type="ECO:0000313" key="3">
    <source>
        <dbReference type="EMBL" id="NYA71972.1"/>
    </source>
</evidence>
<keyword evidence="4" id="KW-1185">Reference proteome</keyword>